<proteinExistence type="predicted"/>
<accession>A0ABN6RE19</accession>
<name>A0ABN6RE19_9DEIO</name>
<evidence type="ECO:0000313" key="2">
    <source>
        <dbReference type="Proteomes" id="UP001064971"/>
    </source>
</evidence>
<reference evidence="1" key="1">
    <citation type="submission" date="2022-07" db="EMBL/GenBank/DDBJ databases">
        <title>Complete Genome Sequence of the Radioresistant Bacterium Deinococcus aetherius ST0316, Isolated from the Air Dust collected in Lower Stratosphere above Japan.</title>
        <authorList>
            <person name="Satoh K."/>
            <person name="Hagiwara K."/>
            <person name="Katsumata K."/>
            <person name="Kubo A."/>
            <person name="Yokobori S."/>
            <person name="Yamagishi A."/>
            <person name="Oono Y."/>
            <person name="Narumi I."/>
        </authorList>
    </citation>
    <scope>NUCLEOTIDE SEQUENCE</scope>
    <source>
        <strain evidence="1">ST0316</strain>
    </source>
</reference>
<organism evidence="1 2">
    <name type="scientific">Deinococcus aetherius</name>
    <dbReference type="NCBI Taxonomy" id="200252"/>
    <lineage>
        <taxon>Bacteria</taxon>
        <taxon>Thermotogati</taxon>
        <taxon>Deinococcota</taxon>
        <taxon>Deinococci</taxon>
        <taxon>Deinococcales</taxon>
        <taxon>Deinococcaceae</taxon>
        <taxon>Deinococcus</taxon>
    </lineage>
</organism>
<gene>
    <name evidence="1" type="ORF">DAETH_01080</name>
</gene>
<evidence type="ECO:0000313" key="1">
    <source>
        <dbReference type="EMBL" id="BDP40139.1"/>
    </source>
</evidence>
<dbReference type="EMBL" id="AP026560">
    <property type="protein sequence ID" value="BDP40139.1"/>
    <property type="molecule type" value="Genomic_DNA"/>
</dbReference>
<sequence>MLLKGQTWSHDEVDERWQVAAFKVAEHRLELGRVNPTLETDHPRLRERQEEWIQLMFAAPPLSEAKLLNDLRTAHLEKEWGLFGRFGLGGQLSFGSGVFATGPRSLMAVYRRILEAQEMRPSELWSSPHPEHYYSSPPVLCLHLNGTAWVDDTYVLAQSFHATQLP</sequence>
<dbReference type="Proteomes" id="UP001064971">
    <property type="component" value="Chromosome"/>
</dbReference>
<protein>
    <submittedName>
        <fullName evidence="1">Uncharacterized protein</fullName>
    </submittedName>
</protein>
<dbReference type="RefSeq" id="WP_264776027.1">
    <property type="nucleotide sequence ID" value="NZ_AP026560.1"/>
</dbReference>
<keyword evidence="2" id="KW-1185">Reference proteome</keyword>